<evidence type="ECO:0000256" key="1">
    <source>
        <dbReference type="ARBA" id="ARBA00001946"/>
    </source>
</evidence>
<dbReference type="EC" id="2.7.4.6" evidence="3"/>
<organism evidence="8 9">
    <name type="scientific">Candidatus Doudnabacteria bacterium Gr01-1014_77</name>
    <dbReference type="NCBI Taxonomy" id="2017133"/>
    <lineage>
        <taxon>Bacteria</taxon>
        <taxon>Candidatus Doudnaibacteriota</taxon>
    </lineage>
</organism>
<feature type="domain" description="Nucleoside diphosphate kinase-like" evidence="7">
    <location>
        <begin position="5"/>
        <end position="181"/>
    </location>
</feature>
<dbReference type="PROSITE" id="PS51374">
    <property type="entry name" value="NDPK_LIKE"/>
    <property type="match status" value="1"/>
</dbReference>
<dbReference type="InterPro" id="IPR034907">
    <property type="entry name" value="NDK-like_dom"/>
</dbReference>
<dbReference type="AlphaFoldDB" id="A0A554JBB0"/>
<comment type="caution">
    <text evidence="6">Lacks conserved residue(s) required for the propagation of feature annotation.</text>
</comment>
<dbReference type="GO" id="GO:0004550">
    <property type="term" value="F:nucleoside diphosphate kinase activity"/>
    <property type="evidence" value="ECO:0007669"/>
    <property type="project" value="UniProtKB-EC"/>
</dbReference>
<comment type="caution">
    <text evidence="8">The sequence shown here is derived from an EMBL/GenBank/DDBJ whole genome shotgun (WGS) entry which is preliminary data.</text>
</comment>
<dbReference type="EMBL" id="VMFF01000038">
    <property type="protein sequence ID" value="TSC65580.1"/>
    <property type="molecule type" value="Genomic_DNA"/>
</dbReference>
<sequence length="200" mass="22917">MHPKKERTFVILKPDTIQRSLIGEIIKRFERVGYKLCATKLVLPTEDQCWKHYNKDDAWFIKKGTAIIDVKKSKGLPIEKEAIEYGKDIIRGAVNYMICGPVLCMVWEGNQAVAVIKKLVGGTEPLTSDVGTIRGDYSLDSYFLSETDVRGSVRNLVHCTDEVSEYEREVGIWFKPEEIIDYRLIQEEILYDVNLDGILE</sequence>
<gene>
    <name evidence="8" type="ORF">G01um101477_414</name>
</gene>
<dbReference type="Gene3D" id="3.30.70.141">
    <property type="entry name" value="Nucleoside diphosphate kinase-like domain"/>
    <property type="match status" value="1"/>
</dbReference>
<evidence type="ECO:0000313" key="9">
    <source>
        <dbReference type="Proteomes" id="UP000319613"/>
    </source>
</evidence>
<evidence type="ECO:0000256" key="6">
    <source>
        <dbReference type="PROSITE-ProRule" id="PRU00706"/>
    </source>
</evidence>
<evidence type="ECO:0000256" key="5">
    <source>
        <dbReference type="ARBA" id="ARBA00022777"/>
    </source>
</evidence>
<dbReference type="SMART" id="SM00562">
    <property type="entry name" value="NDK"/>
    <property type="match status" value="1"/>
</dbReference>
<dbReference type="Pfam" id="PF00334">
    <property type="entry name" value="NDK"/>
    <property type="match status" value="2"/>
</dbReference>
<accession>A0A554JBB0</accession>
<name>A0A554JBB0_9BACT</name>
<dbReference type="PANTHER" id="PTHR11349">
    <property type="entry name" value="NUCLEOSIDE DIPHOSPHATE KINASE"/>
    <property type="match status" value="1"/>
</dbReference>
<evidence type="ECO:0000256" key="2">
    <source>
        <dbReference type="ARBA" id="ARBA00008142"/>
    </source>
</evidence>
<evidence type="ECO:0000259" key="7">
    <source>
        <dbReference type="SMART" id="SM00562"/>
    </source>
</evidence>
<evidence type="ECO:0000256" key="3">
    <source>
        <dbReference type="ARBA" id="ARBA00012966"/>
    </source>
</evidence>
<dbReference type="SUPFAM" id="SSF54919">
    <property type="entry name" value="Nucleoside diphosphate kinase, NDK"/>
    <property type="match status" value="1"/>
</dbReference>
<evidence type="ECO:0000313" key="8">
    <source>
        <dbReference type="EMBL" id="TSC65580.1"/>
    </source>
</evidence>
<keyword evidence="5 8" id="KW-0418">Kinase</keyword>
<dbReference type="InterPro" id="IPR036850">
    <property type="entry name" value="NDK-like_dom_sf"/>
</dbReference>
<proteinExistence type="inferred from homology"/>
<comment type="similarity">
    <text evidence="2 6">Belongs to the NDK family.</text>
</comment>
<keyword evidence="4" id="KW-0808">Transferase</keyword>
<protein>
    <recommendedName>
        <fullName evidence="3">nucleoside-diphosphate kinase</fullName>
        <ecNumber evidence="3">2.7.4.6</ecNumber>
    </recommendedName>
</protein>
<reference evidence="8 9" key="1">
    <citation type="submission" date="2017-07" db="EMBL/GenBank/DDBJ databases">
        <title>Mechanisms for carbon and nitrogen cycling indicate functional differentiation within the Candidate Phyla Radiation.</title>
        <authorList>
            <person name="Danczak R.E."/>
            <person name="Johnston M.D."/>
            <person name="Kenah C."/>
            <person name="Slattery M."/>
            <person name="Wrighton K.C."/>
            <person name="Wilkins M.J."/>
        </authorList>
    </citation>
    <scope>NUCLEOTIDE SEQUENCE [LARGE SCALE GENOMIC DNA]</scope>
    <source>
        <strain evidence="8">Gr01-1014_77</strain>
    </source>
</reference>
<evidence type="ECO:0000256" key="4">
    <source>
        <dbReference type="ARBA" id="ARBA00022679"/>
    </source>
</evidence>
<dbReference type="Proteomes" id="UP000319613">
    <property type="component" value="Unassembled WGS sequence"/>
</dbReference>
<comment type="cofactor">
    <cofactor evidence="1">
        <name>Mg(2+)</name>
        <dbReference type="ChEBI" id="CHEBI:18420"/>
    </cofactor>
</comment>